<dbReference type="AlphaFoldDB" id="A0A0A9HKB1"/>
<evidence type="ECO:0000313" key="1">
    <source>
        <dbReference type="EMBL" id="JAE33338.1"/>
    </source>
</evidence>
<accession>A0A0A9HKB1</accession>
<proteinExistence type="predicted"/>
<reference evidence="1" key="2">
    <citation type="journal article" date="2015" name="Data Brief">
        <title>Shoot transcriptome of the giant reed, Arundo donax.</title>
        <authorList>
            <person name="Barrero R.A."/>
            <person name="Guerrero F.D."/>
            <person name="Moolhuijzen P."/>
            <person name="Goolsby J.A."/>
            <person name="Tidwell J."/>
            <person name="Bellgard S.E."/>
            <person name="Bellgard M.I."/>
        </authorList>
    </citation>
    <scope>NUCLEOTIDE SEQUENCE</scope>
    <source>
        <tissue evidence="1">Shoot tissue taken approximately 20 cm above the soil surface</tissue>
    </source>
</reference>
<sequence length="37" mass="4116">MSTSTDWTYWSMKSTVTPNAAAIASIVTLLYDSRNCE</sequence>
<name>A0A0A9HKB1_ARUDO</name>
<organism evidence="1">
    <name type="scientific">Arundo donax</name>
    <name type="common">Giant reed</name>
    <name type="synonym">Donax arundinaceus</name>
    <dbReference type="NCBI Taxonomy" id="35708"/>
    <lineage>
        <taxon>Eukaryota</taxon>
        <taxon>Viridiplantae</taxon>
        <taxon>Streptophyta</taxon>
        <taxon>Embryophyta</taxon>
        <taxon>Tracheophyta</taxon>
        <taxon>Spermatophyta</taxon>
        <taxon>Magnoliopsida</taxon>
        <taxon>Liliopsida</taxon>
        <taxon>Poales</taxon>
        <taxon>Poaceae</taxon>
        <taxon>PACMAD clade</taxon>
        <taxon>Arundinoideae</taxon>
        <taxon>Arundineae</taxon>
        <taxon>Arundo</taxon>
    </lineage>
</organism>
<protein>
    <submittedName>
        <fullName evidence="1">TIDP3431</fullName>
    </submittedName>
</protein>
<reference evidence="1" key="1">
    <citation type="submission" date="2014-09" db="EMBL/GenBank/DDBJ databases">
        <authorList>
            <person name="Magalhaes I.L.F."/>
            <person name="Oliveira U."/>
            <person name="Santos F.R."/>
            <person name="Vidigal T.H.D.A."/>
            <person name="Brescovit A.D."/>
            <person name="Santos A.J."/>
        </authorList>
    </citation>
    <scope>NUCLEOTIDE SEQUENCE</scope>
    <source>
        <tissue evidence="1">Shoot tissue taken approximately 20 cm above the soil surface</tissue>
    </source>
</reference>
<dbReference type="EMBL" id="GBRH01164558">
    <property type="protein sequence ID" value="JAE33338.1"/>
    <property type="molecule type" value="Transcribed_RNA"/>
</dbReference>